<dbReference type="Proteomes" id="UP001267638">
    <property type="component" value="Unassembled WGS sequence"/>
</dbReference>
<name>A0ABU1X264_SPHXE</name>
<gene>
    <name evidence="1" type="ORF">J2W40_002507</name>
</gene>
<protein>
    <submittedName>
        <fullName evidence="1">Uncharacterized protein</fullName>
    </submittedName>
</protein>
<dbReference type="EMBL" id="JAVDWV010000010">
    <property type="protein sequence ID" value="MDR7155675.1"/>
    <property type="molecule type" value="Genomic_DNA"/>
</dbReference>
<organism evidence="1 2">
    <name type="scientific">Sphingobium xenophagum</name>
    <dbReference type="NCBI Taxonomy" id="121428"/>
    <lineage>
        <taxon>Bacteria</taxon>
        <taxon>Pseudomonadati</taxon>
        <taxon>Pseudomonadota</taxon>
        <taxon>Alphaproteobacteria</taxon>
        <taxon>Sphingomonadales</taxon>
        <taxon>Sphingomonadaceae</taxon>
        <taxon>Sphingobium</taxon>
    </lineage>
</organism>
<evidence type="ECO:0000313" key="1">
    <source>
        <dbReference type="EMBL" id="MDR7155675.1"/>
    </source>
</evidence>
<proteinExistence type="predicted"/>
<reference evidence="1 2" key="1">
    <citation type="submission" date="2023-07" db="EMBL/GenBank/DDBJ databases">
        <title>Sorghum-associated microbial communities from plants grown in Nebraska, USA.</title>
        <authorList>
            <person name="Schachtman D."/>
        </authorList>
    </citation>
    <scope>NUCLEOTIDE SEQUENCE [LARGE SCALE GENOMIC DNA]</scope>
    <source>
        <strain evidence="1 2">4256</strain>
    </source>
</reference>
<accession>A0ABU1X264</accession>
<keyword evidence="2" id="KW-1185">Reference proteome</keyword>
<comment type="caution">
    <text evidence="1">The sequence shown here is derived from an EMBL/GenBank/DDBJ whole genome shotgun (WGS) entry which is preliminary data.</text>
</comment>
<evidence type="ECO:0000313" key="2">
    <source>
        <dbReference type="Proteomes" id="UP001267638"/>
    </source>
</evidence>
<sequence>MLPLKNCVLRRLLHRMIDPAYLSNGSQTGIRDFSRLICLFTGWSSPVIKREVLKTPVGHVGVGGVVHELRMKQAYSPALKGEGMYSQIRYLGTFVENGINHE</sequence>